<dbReference type="GO" id="GO:0005524">
    <property type="term" value="F:ATP binding"/>
    <property type="evidence" value="ECO:0007669"/>
    <property type="project" value="UniProtKB-KW"/>
</dbReference>
<dbReference type="SMART" id="SM00387">
    <property type="entry name" value="HATPase_c"/>
    <property type="match status" value="1"/>
</dbReference>
<reference evidence="10 11" key="1">
    <citation type="submission" date="2019-02" db="EMBL/GenBank/DDBJ databases">
        <title>Deep-cultivation of Planctomycetes and their phenomic and genomic characterization uncovers novel biology.</title>
        <authorList>
            <person name="Wiegand S."/>
            <person name="Jogler M."/>
            <person name="Boedeker C."/>
            <person name="Pinto D."/>
            <person name="Vollmers J."/>
            <person name="Rivas-Marin E."/>
            <person name="Kohn T."/>
            <person name="Peeters S.H."/>
            <person name="Heuer A."/>
            <person name="Rast P."/>
            <person name="Oberbeckmann S."/>
            <person name="Bunk B."/>
            <person name="Jeske O."/>
            <person name="Meyerdierks A."/>
            <person name="Storesund J.E."/>
            <person name="Kallscheuer N."/>
            <person name="Luecker S."/>
            <person name="Lage O.M."/>
            <person name="Pohl T."/>
            <person name="Merkel B.J."/>
            <person name="Hornburger P."/>
            <person name="Mueller R.-W."/>
            <person name="Bruemmer F."/>
            <person name="Labrenz M."/>
            <person name="Spormann A.M."/>
            <person name="Op den Camp H."/>
            <person name="Overmann J."/>
            <person name="Amann R."/>
            <person name="Jetten M.S.M."/>
            <person name="Mascher T."/>
            <person name="Medema M.H."/>
            <person name="Devos D.P."/>
            <person name="Kaster A.-K."/>
            <person name="Ovreas L."/>
            <person name="Rohde M."/>
            <person name="Galperin M.Y."/>
            <person name="Jogler C."/>
        </authorList>
    </citation>
    <scope>NUCLEOTIDE SEQUENCE [LARGE SCALE GENOMIC DNA]</scope>
    <source>
        <strain evidence="10 11">Pan189</strain>
    </source>
</reference>
<evidence type="ECO:0000256" key="5">
    <source>
        <dbReference type="ARBA" id="ARBA00022741"/>
    </source>
</evidence>
<dbReference type="Gene3D" id="1.10.287.130">
    <property type="match status" value="1"/>
</dbReference>
<sequence precursor="true">MSTEPRPETRGDATRALLGLLPIRSTEQFLPKLAETLREAFAANRVTLAEASRSGRSARAVVAVEGRACFVAGYEVERNDLQSEIALQTPGGEWRLAFDPAVSLEQPERMLIERLLAQAMELDRRPSVEEFERRLLEEKLEAMAEFSAGAGHEINNPAATIAGRARMLLADETDPERKRSLATIGAQAYRIRDMIGDAMLFARPPQPEPTVFPLASLLQELLPPLQESAAAVPCTISIQCEESISIFADRNQIGVAITALIENAINAAVENGAIKVAATSVEKDDRATTQIQVADNGTGFTDVERRHLFDPFFSGRQAGRGLGFGLPKAWRIAEMAGGAIRYLEESNETEFTLTLPSGSIV</sequence>
<evidence type="ECO:0000313" key="10">
    <source>
        <dbReference type="EMBL" id="QDT38909.1"/>
    </source>
</evidence>
<dbReference type="PROSITE" id="PS50109">
    <property type="entry name" value="HIS_KIN"/>
    <property type="match status" value="1"/>
</dbReference>
<dbReference type="EC" id="2.7.13.3" evidence="2"/>
<dbReference type="Gene3D" id="3.30.565.10">
    <property type="entry name" value="Histidine kinase-like ATPase, C-terminal domain"/>
    <property type="match status" value="1"/>
</dbReference>
<dbReference type="SUPFAM" id="SSF55874">
    <property type="entry name" value="ATPase domain of HSP90 chaperone/DNA topoisomerase II/histidine kinase"/>
    <property type="match status" value="1"/>
</dbReference>
<feature type="domain" description="Histidine kinase" evidence="9">
    <location>
        <begin position="149"/>
        <end position="359"/>
    </location>
</feature>
<keyword evidence="11" id="KW-1185">Reference proteome</keyword>
<name>A0A517R4U2_9PLAN</name>
<evidence type="ECO:0000259" key="9">
    <source>
        <dbReference type="PROSITE" id="PS50109"/>
    </source>
</evidence>
<dbReference type="InterPro" id="IPR036890">
    <property type="entry name" value="HATPase_C_sf"/>
</dbReference>
<dbReference type="InterPro" id="IPR003594">
    <property type="entry name" value="HATPase_dom"/>
</dbReference>
<keyword evidence="4 10" id="KW-0808">Transferase</keyword>
<accession>A0A517R4U2</accession>
<organism evidence="10 11">
    <name type="scientific">Stratiformator vulcanicus</name>
    <dbReference type="NCBI Taxonomy" id="2527980"/>
    <lineage>
        <taxon>Bacteria</taxon>
        <taxon>Pseudomonadati</taxon>
        <taxon>Planctomycetota</taxon>
        <taxon>Planctomycetia</taxon>
        <taxon>Planctomycetales</taxon>
        <taxon>Planctomycetaceae</taxon>
        <taxon>Stratiformator</taxon>
    </lineage>
</organism>
<protein>
    <recommendedName>
        <fullName evidence="2">histidine kinase</fullName>
        <ecNumber evidence="2">2.7.13.3</ecNumber>
    </recommendedName>
</protein>
<dbReference type="Proteomes" id="UP000317318">
    <property type="component" value="Chromosome"/>
</dbReference>
<keyword evidence="6 10" id="KW-0418">Kinase</keyword>
<dbReference type="PRINTS" id="PR00344">
    <property type="entry name" value="BCTRLSENSOR"/>
</dbReference>
<evidence type="ECO:0000256" key="8">
    <source>
        <dbReference type="ARBA" id="ARBA00023012"/>
    </source>
</evidence>
<evidence type="ECO:0000256" key="7">
    <source>
        <dbReference type="ARBA" id="ARBA00022840"/>
    </source>
</evidence>
<evidence type="ECO:0000256" key="1">
    <source>
        <dbReference type="ARBA" id="ARBA00000085"/>
    </source>
</evidence>
<dbReference type="OrthoDB" id="239518at2"/>
<dbReference type="InterPro" id="IPR005467">
    <property type="entry name" value="His_kinase_dom"/>
</dbReference>
<dbReference type="Pfam" id="PF02518">
    <property type="entry name" value="HATPase_c"/>
    <property type="match status" value="1"/>
</dbReference>
<dbReference type="RefSeq" id="WP_145364966.1">
    <property type="nucleotide sequence ID" value="NZ_CP036268.1"/>
</dbReference>
<evidence type="ECO:0000256" key="4">
    <source>
        <dbReference type="ARBA" id="ARBA00022679"/>
    </source>
</evidence>
<evidence type="ECO:0000256" key="3">
    <source>
        <dbReference type="ARBA" id="ARBA00022553"/>
    </source>
</evidence>
<keyword evidence="3" id="KW-0597">Phosphoprotein</keyword>
<dbReference type="AlphaFoldDB" id="A0A517R4U2"/>
<evidence type="ECO:0000256" key="2">
    <source>
        <dbReference type="ARBA" id="ARBA00012438"/>
    </source>
</evidence>
<dbReference type="InterPro" id="IPR003661">
    <property type="entry name" value="HisK_dim/P_dom"/>
</dbReference>
<evidence type="ECO:0000313" key="11">
    <source>
        <dbReference type="Proteomes" id="UP000317318"/>
    </source>
</evidence>
<evidence type="ECO:0000256" key="6">
    <source>
        <dbReference type="ARBA" id="ARBA00022777"/>
    </source>
</evidence>
<dbReference type="CDD" id="cd00082">
    <property type="entry name" value="HisKA"/>
    <property type="match status" value="1"/>
</dbReference>
<dbReference type="InterPro" id="IPR004358">
    <property type="entry name" value="Sig_transdc_His_kin-like_C"/>
</dbReference>
<proteinExistence type="predicted"/>
<dbReference type="InterPro" id="IPR036097">
    <property type="entry name" value="HisK_dim/P_sf"/>
</dbReference>
<dbReference type="SMART" id="SM00388">
    <property type="entry name" value="HisKA"/>
    <property type="match status" value="1"/>
</dbReference>
<dbReference type="PANTHER" id="PTHR43065">
    <property type="entry name" value="SENSOR HISTIDINE KINASE"/>
    <property type="match status" value="1"/>
</dbReference>
<dbReference type="SUPFAM" id="SSF47384">
    <property type="entry name" value="Homodimeric domain of signal transducing histidine kinase"/>
    <property type="match status" value="1"/>
</dbReference>
<gene>
    <name evidence="10" type="primary">kinD</name>
    <name evidence="10" type="ORF">Pan189_33080</name>
</gene>
<keyword evidence="8" id="KW-0902">Two-component regulatory system</keyword>
<dbReference type="GO" id="GO:0000155">
    <property type="term" value="F:phosphorelay sensor kinase activity"/>
    <property type="evidence" value="ECO:0007669"/>
    <property type="project" value="InterPro"/>
</dbReference>
<comment type="catalytic activity">
    <reaction evidence="1">
        <text>ATP + protein L-histidine = ADP + protein N-phospho-L-histidine.</text>
        <dbReference type="EC" id="2.7.13.3"/>
    </reaction>
</comment>
<keyword evidence="7" id="KW-0067">ATP-binding</keyword>
<dbReference type="EMBL" id="CP036268">
    <property type="protein sequence ID" value="QDT38909.1"/>
    <property type="molecule type" value="Genomic_DNA"/>
</dbReference>
<dbReference type="KEGG" id="svp:Pan189_33080"/>
<dbReference type="Pfam" id="PF00512">
    <property type="entry name" value="HisKA"/>
    <property type="match status" value="1"/>
</dbReference>
<dbReference type="PANTHER" id="PTHR43065:SF10">
    <property type="entry name" value="PEROXIDE STRESS-ACTIVATED HISTIDINE KINASE MAK3"/>
    <property type="match status" value="1"/>
</dbReference>
<keyword evidence="5" id="KW-0547">Nucleotide-binding</keyword>